<dbReference type="AlphaFoldDB" id="B0CW40"/>
<dbReference type="InParanoid" id="B0CW40"/>
<reference evidence="1 2" key="1">
    <citation type="journal article" date="2008" name="Nature">
        <title>The genome of Laccaria bicolor provides insights into mycorrhizal symbiosis.</title>
        <authorList>
            <person name="Martin F."/>
            <person name="Aerts A."/>
            <person name="Ahren D."/>
            <person name="Brun A."/>
            <person name="Danchin E.G.J."/>
            <person name="Duchaussoy F."/>
            <person name="Gibon J."/>
            <person name="Kohler A."/>
            <person name="Lindquist E."/>
            <person name="Pereda V."/>
            <person name="Salamov A."/>
            <person name="Shapiro H.J."/>
            <person name="Wuyts J."/>
            <person name="Blaudez D."/>
            <person name="Buee M."/>
            <person name="Brokstein P."/>
            <person name="Canbaeck B."/>
            <person name="Cohen D."/>
            <person name="Courty P.E."/>
            <person name="Coutinho P.M."/>
            <person name="Delaruelle C."/>
            <person name="Detter J.C."/>
            <person name="Deveau A."/>
            <person name="DiFazio S."/>
            <person name="Duplessis S."/>
            <person name="Fraissinet-Tachet L."/>
            <person name="Lucic E."/>
            <person name="Frey-Klett P."/>
            <person name="Fourrey C."/>
            <person name="Feussner I."/>
            <person name="Gay G."/>
            <person name="Grimwood J."/>
            <person name="Hoegger P.J."/>
            <person name="Jain P."/>
            <person name="Kilaru S."/>
            <person name="Labbe J."/>
            <person name="Lin Y.C."/>
            <person name="Legue V."/>
            <person name="Le Tacon F."/>
            <person name="Marmeisse R."/>
            <person name="Melayah D."/>
            <person name="Montanini B."/>
            <person name="Muratet M."/>
            <person name="Nehls U."/>
            <person name="Niculita-Hirzel H."/>
            <person name="Oudot-Le Secq M.P."/>
            <person name="Peter M."/>
            <person name="Quesneville H."/>
            <person name="Rajashekar B."/>
            <person name="Reich M."/>
            <person name="Rouhier N."/>
            <person name="Schmutz J."/>
            <person name="Yin T."/>
            <person name="Chalot M."/>
            <person name="Henrissat B."/>
            <person name="Kuees U."/>
            <person name="Lucas S."/>
            <person name="Van de Peer Y."/>
            <person name="Podila G.K."/>
            <person name="Polle A."/>
            <person name="Pukkila P.J."/>
            <person name="Richardson P.M."/>
            <person name="Rouze P."/>
            <person name="Sanders I.R."/>
            <person name="Stajich J.E."/>
            <person name="Tunlid A."/>
            <person name="Tuskan G."/>
            <person name="Grigoriev I.V."/>
        </authorList>
    </citation>
    <scope>NUCLEOTIDE SEQUENCE [LARGE SCALE GENOMIC DNA]</scope>
    <source>
        <strain evidence="2">S238N-H82 / ATCC MYA-4686</strain>
    </source>
</reference>
<name>B0CW40_LACBS</name>
<dbReference type="STRING" id="486041.B0CW40"/>
<dbReference type="Proteomes" id="UP000001194">
    <property type="component" value="Unassembled WGS sequence"/>
</dbReference>
<organism evidence="2">
    <name type="scientific">Laccaria bicolor (strain S238N-H82 / ATCC MYA-4686)</name>
    <name type="common">Bicoloured deceiver</name>
    <name type="synonym">Laccaria laccata var. bicolor</name>
    <dbReference type="NCBI Taxonomy" id="486041"/>
    <lineage>
        <taxon>Eukaryota</taxon>
        <taxon>Fungi</taxon>
        <taxon>Dikarya</taxon>
        <taxon>Basidiomycota</taxon>
        <taxon>Agaricomycotina</taxon>
        <taxon>Agaricomycetes</taxon>
        <taxon>Agaricomycetidae</taxon>
        <taxon>Agaricales</taxon>
        <taxon>Agaricineae</taxon>
        <taxon>Hydnangiaceae</taxon>
        <taxon>Laccaria</taxon>
    </lineage>
</organism>
<dbReference type="KEGG" id="lbc:LACBIDRAFT_309330"/>
<dbReference type="EMBL" id="DS547093">
    <property type="protein sequence ID" value="EDR13849.1"/>
    <property type="molecule type" value="Genomic_DNA"/>
</dbReference>
<dbReference type="RefSeq" id="XP_001876347.1">
    <property type="nucleotide sequence ID" value="XM_001876312.1"/>
</dbReference>
<dbReference type="OrthoDB" id="5576775at2759"/>
<dbReference type="GeneID" id="6071832"/>
<gene>
    <name evidence="1" type="ORF">LACBIDRAFT_309330</name>
</gene>
<sequence length="117" mass="13408">MTIARQVMSMLVRRRSGMYGCRGGRRGNLSTFVHCIQIYNSVSKASSRPSLKKLIKRTVYTDHVALLVERKEILLNEFAELAWLGFAKAEEEFEWERSVVAWASEATCQCMAPLWCC</sequence>
<proteinExistence type="predicted"/>
<keyword evidence="2" id="KW-1185">Reference proteome</keyword>
<evidence type="ECO:0000313" key="2">
    <source>
        <dbReference type="Proteomes" id="UP000001194"/>
    </source>
</evidence>
<accession>B0CW40</accession>
<dbReference type="HOGENOM" id="CLU_2085231_0_0_1"/>
<protein>
    <submittedName>
        <fullName evidence="1">Predicted protein</fullName>
    </submittedName>
</protein>
<evidence type="ECO:0000313" key="1">
    <source>
        <dbReference type="EMBL" id="EDR13849.1"/>
    </source>
</evidence>